<protein>
    <submittedName>
        <fullName evidence="1">Uncharacterized protein</fullName>
    </submittedName>
</protein>
<evidence type="ECO:0000313" key="1">
    <source>
        <dbReference type="EMBL" id="AIF19569.1"/>
    </source>
</evidence>
<name>A0A075HV18_9EURY</name>
<dbReference type="EMBL" id="KF901141">
    <property type="protein sequence ID" value="AIF19569.1"/>
    <property type="molecule type" value="Genomic_DNA"/>
</dbReference>
<reference evidence="1" key="1">
    <citation type="journal article" date="2014" name="Genome Biol. Evol.">
        <title>Pangenome evidence for extensive interdomain horizontal transfer affecting lineage core and shell genes in uncultured planktonic thaumarchaeota and euryarchaeota.</title>
        <authorList>
            <person name="Deschamps P."/>
            <person name="Zivanovic Y."/>
            <person name="Moreira D."/>
            <person name="Rodriguez-Valera F."/>
            <person name="Lopez-Garcia P."/>
        </authorList>
    </citation>
    <scope>NUCLEOTIDE SEQUENCE</scope>
</reference>
<accession>A0A075HV18</accession>
<dbReference type="AlphaFoldDB" id="A0A075HV18"/>
<proteinExistence type="predicted"/>
<sequence>MTAVLTHPDGDRSPPVTLTTDCPVLDVRKPLSHALSPSPFWSPLDLRVVAHDLVSDRGHSHEPTVHRIVQKRMICPPAVWVVVSVLVFPIEQPLCGKKIDNIGITVLDILPI</sequence>
<organism evidence="1">
    <name type="scientific">uncultured marine group II/III euryarchaeote KM3_87_C01</name>
    <dbReference type="NCBI Taxonomy" id="1456531"/>
    <lineage>
        <taxon>Archaea</taxon>
        <taxon>Methanobacteriati</taxon>
        <taxon>Methanobacteriota</taxon>
        <taxon>environmental samples</taxon>
    </lineage>
</organism>